<comment type="caution">
    <text evidence="1">The sequence shown here is derived from an EMBL/GenBank/DDBJ whole genome shotgun (WGS) entry which is preliminary data.</text>
</comment>
<dbReference type="OrthoDB" id="2410195at2759"/>
<dbReference type="InParanoid" id="A0A507AK31"/>
<dbReference type="PANTHER" id="PTHR43712">
    <property type="entry name" value="PUTATIVE (AFU_ORTHOLOGUE AFUA_4G14580)-RELATED"/>
    <property type="match status" value="1"/>
</dbReference>
<dbReference type="Gene3D" id="1.10.10.10">
    <property type="entry name" value="Winged helix-like DNA-binding domain superfamily/Winged helix DNA-binding domain"/>
    <property type="match status" value="1"/>
</dbReference>
<dbReference type="InterPro" id="IPR029063">
    <property type="entry name" value="SAM-dependent_MTases_sf"/>
</dbReference>
<dbReference type="SUPFAM" id="SSF46785">
    <property type="entry name" value="Winged helix' DNA-binding domain"/>
    <property type="match status" value="1"/>
</dbReference>
<dbReference type="InterPro" id="IPR036390">
    <property type="entry name" value="WH_DNA-bd_sf"/>
</dbReference>
<name>A0A507AK31_9PEZI</name>
<dbReference type="PANTHER" id="PTHR43712:SF15">
    <property type="entry name" value="MONODICTYPHENONE CLUSTER TRANSCRIPTIONAL COACTIVATOR MDPA"/>
    <property type="match status" value="1"/>
</dbReference>
<gene>
    <name evidence="1" type="ORF">E0L32_008894</name>
</gene>
<dbReference type="AlphaFoldDB" id="A0A507AK31"/>
<reference evidence="1 2" key="1">
    <citation type="submission" date="2019-06" db="EMBL/GenBank/DDBJ databases">
        <title>Draft genome sequence of the filamentous fungus Phialemoniopsis curvata isolated from diesel fuel.</title>
        <authorList>
            <person name="Varaljay V.A."/>
            <person name="Lyon W.J."/>
            <person name="Crouch A.L."/>
            <person name="Drake C.E."/>
            <person name="Hollomon J.M."/>
            <person name="Nadeau L.J."/>
            <person name="Nunn H.S."/>
            <person name="Stevenson B.S."/>
            <person name="Bojanowski C.L."/>
            <person name="Crookes-Goodson W.J."/>
        </authorList>
    </citation>
    <scope>NUCLEOTIDE SEQUENCE [LARGE SCALE GENOMIC DNA]</scope>
    <source>
        <strain evidence="1 2">D216</strain>
    </source>
</reference>
<proteinExistence type="predicted"/>
<keyword evidence="2" id="KW-1185">Reference proteome</keyword>
<dbReference type="Gene3D" id="3.40.50.150">
    <property type="entry name" value="Vaccinia Virus protein VP39"/>
    <property type="match status" value="1"/>
</dbReference>
<dbReference type="GeneID" id="41976341"/>
<organism evidence="1 2">
    <name type="scientific">Thyridium curvatum</name>
    <dbReference type="NCBI Taxonomy" id="1093900"/>
    <lineage>
        <taxon>Eukaryota</taxon>
        <taxon>Fungi</taxon>
        <taxon>Dikarya</taxon>
        <taxon>Ascomycota</taxon>
        <taxon>Pezizomycotina</taxon>
        <taxon>Sordariomycetes</taxon>
        <taxon>Sordariomycetidae</taxon>
        <taxon>Thyridiales</taxon>
        <taxon>Thyridiaceae</taxon>
        <taxon>Thyridium</taxon>
    </lineage>
</organism>
<dbReference type="EMBL" id="SKBQ01000061">
    <property type="protein sequence ID" value="TPX09872.1"/>
    <property type="molecule type" value="Genomic_DNA"/>
</dbReference>
<evidence type="ECO:0000313" key="2">
    <source>
        <dbReference type="Proteomes" id="UP000319257"/>
    </source>
</evidence>
<dbReference type="STRING" id="1093900.A0A507AK31"/>
<accession>A0A507AK31</accession>
<evidence type="ECO:0008006" key="3">
    <source>
        <dbReference type="Google" id="ProtNLM"/>
    </source>
</evidence>
<evidence type="ECO:0000313" key="1">
    <source>
        <dbReference type="EMBL" id="TPX09872.1"/>
    </source>
</evidence>
<protein>
    <recommendedName>
        <fullName evidence="3">O-methyltransferase</fullName>
    </recommendedName>
</protein>
<dbReference type="Proteomes" id="UP000319257">
    <property type="component" value="Unassembled WGS sequence"/>
</dbReference>
<dbReference type="InterPro" id="IPR036388">
    <property type="entry name" value="WH-like_DNA-bd_sf"/>
</dbReference>
<dbReference type="RefSeq" id="XP_030991583.1">
    <property type="nucleotide sequence ID" value="XM_031143799.1"/>
</dbReference>
<sequence length="437" mass="47301">MDTHTLGQLETYSQHLAEAVKVLSTRLHSLDSPVGTSPPDITKDRAVIYAILDGIRTLLDEPDYLLSSLTTQVEFLACLKWLAEFQILACIPPEGSLPIGDLAELTGVPDVQLHRVIRFTASSGFLQEPKSHYVSHTAMSARFLASQPLCDATIFIAASAIPSALRMADATRLTSAGRGTNTTAYDVAFSPQRPFRTACEGHSKLGRQWRAYLDHAASLHSEKELVETFSRLNWLSLGDACIVEVGAQSSSMARSLAKTFPNLHFFVQINNTDTLAMIRDDDRDNASESELLAAQATTDVTASARITVTFRETGMPQPVIGAAVYILHLPAVGDLARAELYRHLGPLRASGGMILVLTTRVLPEPGSLPNPRVEAAARARDLAMLQLANEGEMEMTELLQVVDSVSDDVGKLVVANRLASYNGLILALALKHVAHGV</sequence>